<reference evidence="1 2" key="2">
    <citation type="submission" date="2018-10" db="EMBL/GenBank/DDBJ databases">
        <authorList>
            <consortium name="Pathogen Informatics"/>
        </authorList>
    </citation>
    <scope>NUCLEOTIDE SEQUENCE [LARGE SCALE GENOMIC DNA]</scope>
</reference>
<dbReference type="Proteomes" id="UP000274131">
    <property type="component" value="Unassembled WGS sequence"/>
</dbReference>
<accession>A0A0N4UT62</accession>
<sequence length="208" mass="24364">MWCILKEGGLFFLGVPTGMDGLFYNAHRVYGRIRLPMMFNGFDLLNVFYGENANPVNLTASYFEQRNTAQHVFVLKKTKYAERFDFAVSFSSVEHSELGRYGDPLGEKYHNLQRNPVGDIREMQKMWCILKEGGLYFLGIPTGMDGLFYNAHRVYGRVRLPMMFNGMIVIMSFYTVRKYSFLIFHLHMQKTTYSQIKECIEILCRYMV</sequence>
<proteinExistence type="predicted"/>
<protein>
    <submittedName>
        <fullName evidence="3">Methyltransf_11 domain-containing protein</fullName>
    </submittedName>
</protein>
<evidence type="ECO:0000313" key="3">
    <source>
        <dbReference type="WBParaSite" id="EVEC_0000041001-mRNA-1"/>
    </source>
</evidence>
<keyword evidence="2" id="KW-1185">Reference proteome</keyword>
<dbReference type="EMBL" id="UXUI01000245">
    <property type="protein sequence ID" value="VDD85134.1"/>
    <property type="molecule type" value="Genomic_DNA"/>
</dbReference>
<dbReference type="AlphaFoldDB" id="A0A0N4UT62"/>
<gene>
    <name evidence="1" type="ORF">EVEC_LOCUS277</name>
</gene>
<reference evidence="3" key="1">
    <citation type="submission" date="2017-02" db="UniProtKB">
        <authorList>
            <consortium name="WormBaseParasite"/>
        </authorList>
    </citation>
    <scope>IDENTIFICATION</scope>
</reference>
<evidence type="ECO:0000313" key="1">
    <source>
        <dbReference type="EMBL" id="VDD85134.1"/>
    </source>
</evidence>
<dbReference type="OrthoDB" id="428346at2759"/>
<organism evidence="3">
    <name type="scientific">Enterobius vermicularis</name>
    <name type="common">Human pinworm</name>
    <dbReference type="NCBI Taxonomy" id="51028"/>
    <lineage>
        <taxon>Eukaryota</taxon>
        <taxon>Metazoa</taxon>
        <taxon>Ecdysozoa</taxon>
        <taxon>Nematoda</taxon>
        <taxon>Chromadorea</taxon>
        <taxon>Rhabditida</taxon>
        <taxon>Spirurina</taxon>
        <taxon>Oxyuridomorpha</taxon>
        <taxon>Oxyuroidea</taxon>
        <taxon>Oxyuridae</taxon>
        <taxon>Enterobius</taxon>
    </lineage>
</organism>
<dbReference type="WBParaSite" id="EVEC_0000041001-mRNA-1">
    <property type="protein sequence ID" value="EVEC_0000041001-mRNA-1"/>
    <property type="gene ID" value="EVEC_0000041001"/>
</dbReference>
<name>A0A0N4UT62_ENTVE</name>
<dbReference type="InterPro" id="IPR004951">
    <property type="entry name" value="DUF268_CAE_spp"/>
</dbReference>
<evidence type="ECO:0000313" key="2">
    <source>
        <dbReference type="Proteomes" id="UP000274131"/>
    </source>
</evidence>
<dbReference type="Pfam" id="PF03269">
    <property type="entry name" value="DUF268"/>
    <property type="match status" value="1"/>
</dbReference>